<feature type="compositionally biased region" description="Polar residues" evidence="3">
    <location>
        <begin position="1493"/>
        <end position="1511"/>
    </location>
</feature>
<organism evidence="4">
    <name type="scientific">Odontella aurita</name>
    <dbReference type="NCBI Taxonomy" id="265563"/>
    <lineage>
        <taxon>Eukaryota</taxon>
        <taxon>Sar</taxon>
        <taxon>Stramenopiles</taxon>
        <taxon>Ochrophyta</taxon>
        <taxon>Bacillariophyta</taxon>
        <taxon>Mediophyceae</taxon>
        <taxon>Biddulphiophycidae</taxon>
        <taxon>Eupodiscales</taxon>
        <taxon>Odontellaceae</taxon>
        <taxon>Odontella</taxon>
    </lineage>
</organism>
<proteinExistence type="predicted"/>
<dbReference type="PANTHER" id="PTHR24198:SF165">
    <property type="entry name" value="ANKYRIN REPEAT-CONTAINING PROTEIN-RELATED"/>
    <property type="match status" value="1"/>
</dbReference>
<feature type="compositionally biased region" description="Acidic residues" evidence="3">
    <location>
        <begin position="1369"/>
        <end position="1382"/>
    </location>
</feature>
<feature type="compositionally biased region" description="Polar residues" evidence="3">
    <location>
        <begin position="1296"/>
        <end position="1310"/>
    </location>
</feature>
<dbReference type="SUPFAM" id="SSF56112">
    <property type="entry name" value="Protein kinase-like (PK-like)"/>
    <property type="match status" value="1"/>
</dbReference>
<feature type="compositionally biased region" description="Polar residues" evidence="3">
    <location>
        <begin position="1336"/>
        <end position="1346"/>
    </location>
</feature>
<dbReference type="Gene3D" id="1.10.510.10">
    <property type="entry name" value="Transferase(Phosphotransferase) domain 1"/>
    <property type="match status" value="1"/>
</dbReference>
<feature type="region of interest" description="Disordered" evidence="3">
    <location>
        <begin position="1412"/>
        <end position="1537"/>
    </location>
</feature>
<protein>
    <submittedName>
        <fullName evidence="4">Uncharacterized protein</fullName>
    </submittedName>
</protein>
<dbReference type="Gene3D" id="1.25.40.20">
    <property type="entry name" value="Ankyrin repeat-containing domain"/>
    <property type="match status" value="2"/>
</dbReference>
<keyword evidence="2" id="KW-0040">ANK repeat</keyword>
<feature type="compositionally biased region" description="Polar residues" evidence="3">
    <location>
        <begin position="1279"/>
        <end position="1289"/>
    </location>
</feature>
<sequence>MLRGIHKLCEKGNWDEAIYDLRIDETARNAASIPGGWGEWTPLHLACKRNAPSELISELIKAAPIAAETFDLKDRLPIHYATEHGASIEILNALVQSCPESINGVDNSGHTPLHLGFLLSEDGKDHVRAFPSVDEVELLSDEEGTVAATADEAGNLPIHLAVNNIDRCSLDVLLTLICVDTVTLDKKNKDGLTPLHLALLNCAEKPISLDIVKALIGAAEDGEEQEAEIEVLKIADNNGRLPLHLACLNFEHIPLDVLKELLRGFGGAVLVPMSDGSLPLDILEGLRHTVTKPQDVLDFNEKSDLIFAHHPNIEQYRNEPSRLGRISNRIKTELFTNKCLSDESRMIWTWMCMLSEEEDKDKMHFITISQTLNSIRDDSLKRSLASIETVTAEGSSLPLNACVSDRVAILLKRCLLFADRFELLTCDVEKSDTWCKVNALDWENSDNQRRVIIKFMKTRDEFVHETKLRSKLASGAFPAVVPMMENFDVGRLGTDSEKPGDAKYEYDISKGENPGGVDLSQYPCAVVLHETGERFSTILKDTIASASSESTLRCAKDIANVVRRLHSSGLSHGGIDKESFVQLGPQRLVFESLRSASPMQGVDTSRECHIGEVSRIRTGFLPPEMFVKLSNDELKSYMKYWKSISGDADIKNILKSEDTRTNVAARVDSFLGANQSCFSDLWSRISSNADLWEKIRPRKVGDSYFAIRAFYSFDPSNGKPFHPEKLPYELLKTDAREDTWTLGLLLYQIMTGEVMFRINRSGDIENDASFAALCNWNVDGDTEREKLAKVHNPVARDLIRVLLSNPGHSSDMDDVCDHAFLSSDSDEEEARQQCLKILKHERNVRLQREAMAERDDLLQRRTKELACIPTDTERRLEHSTWTQWDEPKVDATVPTTFVLLPYELQSDGKTNEHTVAEDDKEKALLYGNAIAHFMHYATFSGNIAKRYGTEITKDCCSTKLWEYSELNKSTLSATENNLLAICRGILTRIDNAEQVLSDIIKTVLPDAEHALEAKKLVSDAVEGIIDVGICQDVTRKAAVVESAVQSLFNVANDGSSQMISTEQIVSEQLQKLTGKDTSLEEDTKKKTDVEMTLFRLVKDFSEDPLEASRSLLLRKIEDVLDIFSSDGARLYLVDDMTGSPVSSLLWPIKVSLSPDTLRILLPGMYLSFKSFCKASMTDGLSLVLGLPPDELPQDWISDTKWNIGGFDPISTEHELISLQAATIGRGMRKEKFGQLESLRAFFLTKDPHETFSGLARVLCPNNRVLWTLRADYKEERSLSLKQVSPSGNTSRKRTTTSKINARVTNGSSVKSALKMEPAMEKSKIAPSGAAADTASEGLSSSGGTVSQTAFEAKIEDPVEMLQQVKPEQNEEVVDEEQSDEDCNGNNKTDDDDITVATMTSMVSNPVVAFHSLPPTRDEGKVTNKLAIDGATPGLSRETKTSSERVHSIHDDVTPRASTNRTLSSSSSVLQQKKTPTRGHRRPPSDSPLRGRSLSRNGENNRNRANSMTRTSPGLGLYKKAMAKGNGSTPPVGSSPFSRNIVFSEDSDDTSVISMVSTASKRNLRRFRTKRT</sequence>
<keyword evidence="1" id="KW-0677">Repeat</keyword>
<feature type="compositionally biased region" description="Polar residues" evidence="3">
    <location>
        <begin position="1525"/>
        <end position="1537"/>
    </location>
</feature>
<feature type="region of interest" description="Disordered" evidence="3">
    <location>
        <begin position="1365"/>
        <end position="1390"/>
    </location>
</feature>
<gene>
    <name evidence="4" type="ORF">OAUR00152_LOCUS19913</name>
</gene>
<dbReference type="EMBL" id="HBKQ01029231">
    <property type="protein sequence ID" value="CAE2248229.1"/>
    <property type="molecule type" value="Transcribed_RNA"/>
</dbReference>
<accession>A0A7S4J2E5</accession>
<evidence type="ECO:0000256" key="3">
    <source>
        <dbReference type="SAM" id="MobiDB-lite"/>
    </source>
</evidence>
<evidence type="ECO:0000256" key="2">
    <source>
        <dbReference type="ARBA" id="ARBA00023043"/>
    </source>
</evidence>
<feature type="compositionally biased region" description="Polar residues" evidence="3">
    <location>
        <begin position="1455"/>
        <end position="1473"/>
    </location>
</feature>
<dbReference type="SMART" id="SM00248">
    <property type="entry name" value="ANK"/>
    <property type="match status" value="5"/>
</dbReference>
<evidence type="ECO:0000313" key="4">
    <source>
        <dbReference type="EMBL" id="CAE2248229.1"/>
    </source>
</evidence>
<feature type="compositionally biased region" description="Basic and acidic residues" evidence="3">
    <location>
        <begin position="1436"/>
        <end position="1453"/>
    </location>
</feature>
<feature type="region of interest" description="Disordered" evidence="3">
    <location>
        <begin position="1277"/>
        <end position="1346"/>
    </location>
</feature>
<dbReference type="InterPro" id="IPR002110">
    <property type="entry name" value="Ankyrin_rpt"/>
</dbReference>
<name>A0A7S4J2E5_9STRA</name>
<dbReference type="SUPFAM" id="SSF48403">
    <property type="entry name" value="Ankyrin repeat"/>
    <property type="match status" value="1"/>
</dbReference>
<evidence type="ECO:0000256" key="1">
    <source>
        <dbReference type="ARBA" id="ARBA00022737"/>
    </source>
</evidence>
<dbReference type="InterPro" id="IPR011009">
    <property type="entry name" value="Kinase-like_dom_sf"/>
</dbReference>
<reference evidence="4" key="1">
    <citation type="submission" date="2021-01" db="EMBL/GenBank/DDBJ databases">
        <authorList>
            <person name="Corre E."/>
            <person name="Pelletier E."/>
            <person name="Niang G."/>
            <person name="Scheremetjew M."/>
            <person name="Finn R."/>
            <person name="Kale V."/>
            <person name="Holt S."/>
            <person name="Cochrane G."/>
            <person name="Meng A."/>
            <person name="Brown T."/>
            <person name="Cohen L."/>
        </authorList>
    </citation>
    <scope>NUCLEOTIDE SEQUENCE</scope>
    <source>
        <strain evidence="4">Isolate 1302-5</strain>
    </source>
</reference>
<dbReference type="InterPro" id="IPR036770">
    <property type="entry name" value="Ankyrin_rpt-contain_sf"/>
</dbReference>
<dbReference type="PANTHER" id="PTHR24198">
    <property type="entry name" value="ANKYRIN REPEAT AND PROTEIN KINASE DOMAIN-CONTAINING PROTEIN"/>
    <property type="match status" value="1"/>
</dbReference>